<dbReference type="KEGG" id="tbl:TBLA_0G00570"/>
<feature type="compositionally biased region" description="Acidic residues" evidence="5">
    <location>
        <begin position="432"/>
        <end position="451"/>
    </location>
</feature>
<dbReference type="GeneID" id="14497138"/>
<dbReference type="GO" id="GO:0030476">
    <property type="term" value="P:ascospore wall assembly"/>
    <property type="evidence" value="ECO:0007669"/>
    <property type="project" value="EnsemblFungi"/>
</dbReference>
<dbReference type="InterPro" id="IPR036116">
    <property type="entry name" value="FN3_sf"/>
</dbReference>
<feature type="compositionally biased region" description="Acidic residues" evidence="5">
    <location>
        <begin position="689"/>
        <end position="700"/>
    </location>
</feature>
<evidence type="ECO:0000256" key="1">
    <source>
        <dbReference type="ARBA" id="ARBA00004555"/>
    </source>
</evidence>
<evidence type="ECO:0000256" key="2">
    <source>
        <dbReference type="ARBA" id="ARBA00023034"/>
    </source>
</evidence>
<keyword evidence="2" id="KW-0333">Golgi apparatus</keyword>
<gene>
    <name evidence="8" type="primary">TBLA0G00570</name>
    <name evidence="8" type="ORF">TBLA_0G00570</name>
</gene>
<dbReference type="GO" id="GO:0006893">
    <property type="term" value="P:Golgi to plasma membrane transport"/>
    <property type="evidence" value="ECO:0007669"/>
    <property type="project" value="EnsemblFungi"/>
</dbReference>
<keyword evidence="9" id="KW-1185">Reference proteome</keyword>
<reference evidence="8 9" key="1">
    <citation type="journal article" date="2011" name="Proc. Natl. Acad. Sci. U.S.A.">
        <title>Evolutionary erosion of yeast sex chromosomes by mating-type switching accidents.</title>
        <authorList>
            <person name="Gordon J.L."/>
            <person name="Armisen D."/>
            <person name="Proux-Wera E."/>
            <person name="Oheigeartaigh S.S."/>
            <person name="Byrne K.P."/>
            <person name="Wolfe K.H."/>
        </authorList>
    </citation>
    <scope>NUCLEOTIDE SEQUENCE [LARGE SCALE GENOMIC DNA]</scope>
    <source>
        <strain evidence="9">ATCC 34711 / CBS 6284 / DSM 70876 / NBRC 10599 / NRRL Y-10934 / UCD 77-7</strain>
    </source>
</reference>
<dbReference type="GO" id="GO:0006355">
    <property type="term" value="P:regulation of DNA-templated transcription"/>
    <property type="evidence" value="ECO:0007669"/>
    <property type="project" value="EnsemblFungi"/>
</dbReference>
<feature type="compositionally biased region" description="Low complexity" evidence="5">
    <location>
        <begin position="758"/>
        <end position="769"/>
    </location>
</feature>
<evidence type="ECO:0000259" key="7">
    <source>
        <dbReference type="PROSITE" id="PS50853"/>
    </source>
</evidence>
<dbReference type="PROSITE" id="PS50172">
    <property type="entry name" value="BRCT"/>
    <property type="match status" value="1"/>
</dbReference>
<evidence type="ECO:0000256" key="4">
    <source>
        <dbReference type="ARBA" id="ARBA00071189"/>
    </source>
</evidence>
<dbReference type="GO" id="GO:0005802">
    <property type="term" value="C:trans-Golgi network"/>
    <property type="evidence" value="ECO:0007669"/>
    <property type="project" value="TreeGrafter"/>
</dbReference>
<dbReference type="GO" id="GO:0006032">
    <property type="term" value="P:chitin catabolic process"/>
    <property type="evidence" value="ECO:0007669"/>
    <property type="project" value="EnsemblFungi"/>
</dbReference>
<dbReference type="InterPro" id="IPR031673">
    <property type="entry name" value="Chs5_N"/>
</dbReference>
<dbReference type="InterPro" id="IPR003961">
    <property type="entry name" value="FN3_dom"/>
</dbReference>
<dbReference type="OMA" id="WIRACEV"/>
<accession>I2H6K4</accession>
<dbReference type="HOGENOM" id="CLU_019904_3_0_1"/>
<feature type="domain" description="BRCT" evidence="6">
    <location>
        <begin position="166"/>
        <end position="261"/>
    </location>
</feature>
<feature type="compositionally biased region" description="Polar residues" evidence="5">
    <location>
        <begin position="561"/>
        <end position="587"/>
    </location>
</feature>
<dbReference type="InterPro" id="IPR031669">
    <property type="entry name" value="Fn3_2"/>
</dbReference>
<dbReference type="PANTHER" id="PTHR47351:SF1">
    <property type="entry name" value="CHITIN BIOSYNTHESIS PROTEIN CHS5"/>
    <property type="match status" value="1"/>
</dbReference>
<evidence type="ECO:0000313" key="9">
    <source>
        <dbReference type="Proteomes" id="UP000002866"/>
    </source>
</evidence>
<feature type="compositionally biased region" description="Polar residues" evidence="5">
    <location>
        <begin position="665"/>
        <end position="677"/>
    </location>
</feature>
<dbReference type="CDD" id="cd00063">
    <property type="entry name" value="FN3"/>
    <property type="match status" value="1"/>
</dbReference>
<evidence type="ECO:0000259" key="6">
    <source>
        <dbReference type="PROSITE" id="PS50172"/>
    </source>
</evidence>
<dbReference type="EMBL" id="HE806322">
    <property type="protein sequence ID" value="CCH62006.1"/>
    <property type="molecule type" value="Genomic_DNA"/>
</dbReference>
<dbReference type="FunCoup" id="I2H6K4">
    <property type="interactions" value="112"/>
</dbReference>
<evidence type="ECO:0000256" key="5">
    <source>
        <dbReference type="SAM" id="MobiDB-lite"/>
    </source>
</evidence>
<dbReference type="InterPro" id="IPR013783">
    <property type="entry name" value="Ig-like_fold"/>
</dbReference>
<dbReference type="PANTHER" id="PTHR47351">
    <property type="entry name" value="CHITIN BIOSYNTHESIS PROTEIN CHS5"/>
    <property type="match status" value="1"/>
</dbReference>
<dbReference type="STRING" id="1071380.I2H6K4"/>
<dbReference type="GO" id="GO:0046983">
    <property type="term" value="F:protein dimerization activity"/>
    <property type="evidence" value="ECO:0007669"/>
    <property type="project" value="InterPro"/>
</dbReference>
<feature type="compositionally biased region" description="Low complexity" evidence="5">
    <location>
        <begin position="314"/>
        <end position="324"/>
    </location>
</feature>
<feature type="compositionally biased region" description="Polar residues" evidence="5">
    <location>
        <begin position="511"/>
        <end position="529"/>
    </location>
</feature>
<feature type="compositionally biased region" description="Basic and acidic residues" evidence="5">
    <location>
        <begin position="615"/>
        <end position="626"/>
    </location>
</feature>
<dbReference type="CDD" id="cd13945">
    <property type="entry name" value="Chs5_N"/>
    <property type="match status" value="1"/>
</dbReference>
<dbReference type="SMART" id="SM00292">
    <property type="entry name" value="BRCT"/>
    <property type="match status" value="1"/>
</dbReference>
<feature type="compositionally biased region" description="Basic residues" evidence="5">
    <location>
        <begin position="770"/>
        <end position="784"/>
    </location>
</feature>
<feature type="domain" description="Fibronectin type-III" evidence="7">
    <location>
        <begin position="78"/>
        <end position="172"/>
    </location>
</feature>
<dbReference type="SUPFAM" id="SSF52113">
    <property type="entry name" value="BRCT domain"/>
    <property type="match status" value="1"/>
</dbReference>
<dbReference type="AlphaFoldDB" id="I2H6K4"/>
<dbReference type="Pfam" id="PF00533">
    <property type="entry name" value="BRCT"/>
    <property type="match status" value="1"/>
</dbReference>
<feature type="compositionally biased region" description="Basic and acidic residues" evidence="5">
    <location>
        <begin position="646"/>
        <end position="664"/>
    </location>
</feature>
<comment type="similarity">
    <text evidence="3">Belongs to the CHS5 family.</text>
</comment>
<dbReference type="GO" id="GO:0034044">
    <property type="term" value="C:exomer complex"/>
    <property type="evidence" value="ECO:0007669"/>
    <property type="project" value="EnsemblFungi"/>
</dbReference>
<feature type="compositionally biased region" description="Basic and acidic residues" evidence="5">
    <location>
        <begin position="347"/>
        <end position="363"/>
    </location>
</feature>
<feature type="compositionally biased region" description="Basic and acidic residues" evidence="5">
    <location>
        <begin position="594"/>
        <end position="606"/>
    </location>
</feature>
<dbReference type="Pfam" id="PF16893">
    <property type="entry name" value="fn3_2"/>
    <property type="match status" value="1"/>
</dbReference>
<feature type="compositionally biased region" description="Polar residues" evidence="5">
    <location>
        <begin position="472"/>
        <end position="489"/>
    </location>
</feature>
<evidence type="ECO:0000313" key="8">
    <source>
        <dbReference type="EMBL" id="CCH62006.1"/>
    </source>
</evidence>
<dbReference type="OrthoDB" id="245697at2759"/>
<dbReference type="eggNOG" id="KOG1181">
    <property type="taxonomic scope" value="Eukaryota"/>
</dbReference>
<dbReference type="Pfam" id="PF16892">
    <property type="entry name" value="CHS5_N"/>
    <property type="match status" value="1"/>
</dbReference>
<dbReference type="GO" id="GO:0000282">
    <property type="term" value="P:cellular bud site selection"/>
    <property type="evidence" value="ECO:0007669"/>
    <property type="project" value="EnsemblFungi"/>
</dbReference>
<proteinExistence type="inferred from homology"/>
<feature type="compositionally biased region" description="Acidic residues" evidence="5">
    <location>
        <begin position="726"/>
        <end position="753"/>
    </location>
</feature>
<feature type="compositionally biased region" description="Acidic residues" evidence="5">
    <location>
        <begin position="295"/>
        <end position="305"/>
    </location>
</feature>
<feature type="compositionally biased region" description="Polar residues" evidence="5">
    <location>
        <begin position="538"/>
        <end position="549"/>
    </location>
</feature>
<feature type="compositionally biased region" description="Basic and acidic residues" evidence="5">
    <location>
        <begin position="383"/>
        <end position="394"/>
    </location>
</feature>
<dbReference type="Gene3D" id="6.20.120.50">
    <property type="match status" value="1"/>
</dbReference>
<sequence length="784" mass="86827">MSQIDVVMTVGKLDASLALLTTQDHHVIEFPTMLLPETVKAGSIVKMTVAQDTEEENKQRTSFKLLQNVILEKYGTEKPKNPLLKIINITQTSCVLQWDTISLGSARFKSLILYKQGIRAMVIPNPFKVTSTKISGLSVDKPYDFQLKLSTTSGDFWSEKVKVHTHKMTDMSGITVCLGPLDPLKKITRNQIATSLRKIGAKQLQDHVSIDTTHFITNDGDDNDNQELIRAKHSNIPIVSPQWIRACEVEKKIIGVRGFYLDADKSILKGYAFPEDTKASISEDQFNNSKSLEKPEEDANAEAEVDNNTSDGLTNESSNVNTTTEPKEKEDDEIGEPKGSSEAPIEILEKKEDDSQLEKDNEKVNTPVDAPIDSIVEDTPSTDNDRGTFEKDSPDSEALDNVEILDAVDGSVENIDPINEELSSEKKKLEEENVLQEQDEKEKEDENDEFGEPVQAPIDTKDSLEDVPVDNEINQNQSLSENPAESSNEVPIEKVVESEEPTESPIEAAQVKTNETSDSQTETQLNETISEPVEINEPSESQTETQLNETIGEPVEINEPSEPQTEATISESIEEQINPTEQQTDVTIGTLADSKIEEPSETKDENDSNLSETPIQKHLEQLKNEDDLINIIEDEESKAGTPDEIIEPKDSIISRKEDELENPLHSHNQVAKSSTSLALEESPAVSTIQEDEGTIEENDMPADMSSLPTEQDISPDLDESIKVEDVSEDVSEDAVQDGTDEGSDDADAGENESLESSNPTATTKTQTNNKKNKNKKKKKGKKRK</sequence>
<organism evidence="8 9">
    <name type="scientific">Henningerozyma blattae (strain ATCC 34711 / CBS 6284 / DSM 70876 / NBRC 10599 / NRRL Y-10934 / UCD 77-7)</name>
    <name type="common">Yeast</name>
    <name type="synonym">Tetrapisispora blattae</name>
    <dbReference type="NCBI Taxonomy" id="1071380"/>
    <lineage>
        <taxon>Eukaryota</taxon>
        <taxon>Fungi</taxon>
        <taxon>Dikarya</taxon>
        <taxon>Ascomycota</taxon>
        <taxon>Saccharomycotina</taxon>
        <taxon>Saccharomycetes</taxon>
        <taxon>Saccharomycetales</taxon>
        <taxon>Saccharomycetaceae</taxon>
        <taxon>Henningerozyma</taxon>
    </lineage>
</organism>
<dbReference type="Proteomes" id="UP000002866">
    <property type="component" value="Chromosome 7"/>
</dbReference>
<dbReference type="GO" id="GO:0031267">
    <property type="term" value="F:small GTPase binding"/>
    <property type="evidence" value="ECO:0007669"/>
    <property type="project" value="EnsemblFungi"/>
</dbReference>
<dbReference type="RefSeq" id="XP_004181525.1">
    <property type="nucleotide sequence ID" value="XM_004181477.1"/>
</dbReference>
<dbReference type="InParanoid" id="I2H6K4"/>
<dbReference type="PROSITE" id="PS50853">
    <property type="entry name" value="FN3"/>
    <property type="match status" value="1"/>
</dbReference>
<feature type="region of interest" description="Disordered" evidence="5">
    <location>
        <begin position="282"/>
        <end position="784"/>
    </location>
</feature>
<dbReference type="Gene3D" id="3.40.50.10190">
    <property type="entry name" value="BRCT domain"/>
    <property type="match status" value="1"/>
</dbReference>
<dbReference type="InterPro" id="IPR052827">
    <property type="entry name" value="CHS_Export/Cell_Fusion_Reg"/>
</dbReference>
<name>I2H6K4_HENB6</name>
<dbReference type="SUPFAM" id="SSF49265">
    <property type="entry name" value="Fibronectin type III"/>
    <property type="match status" value="1"/>
</dbReference>
<dbReference type="InterPro" id="IPR001357">
    <property type="entry name" value="BRCT_dom"/>
</dbReference>
<evidence type="ECO:0000256" key="3">
    <source>
        <dbReference type="ARBA" id="ARBA00060872"/>
    </source>
</evidence>
<dbReference type="Gene3D" id="2.60.40.10">
    <property type="entry name" value="Immunoglobulins"/>
    <property type="match status" value="1"/>
</dbReference>
<comment type="subcellular location">
    <subcellularLocation>
        <location evidence="1">Golgi apparatus</location>
    </subcellularLocation>
</comment>
<dbReference type="FunFam" id="3.40.50.10190:FF:000077">
    <property type="entry name" value="Chitin biosynthesis protein CHS5"/>
    <property type="match status" value="1"/>
</dbReference>
<dbReference type="InterPro" id="IPR036420">
    <property type="entry name" value="BRCT_dom_sf"/>
</dbReference>
<dbReference type="GO" id="GO:0000747">
    <property type="term" value="P:conjugation with cellular fusion"/>
    <property type="evidence" value="ECO:0007669"/>
    <property type="project" value="EnsemblFungi"/>
</dbReference>
<protein>
    <recommendedName>
        <fullName evidence="4">Chitin biosynthesis protein CHS5</fullName>
    </recommendedName>
</protein>